<sequence>MMEAGVSRSWKEQFAIAAAMREEDIKHREKLLRFDARQRTMREDERVRTEKRDRETFAAVQAVLATDKQVATFTTKLDRYNEKTVEALMENRIALDEVQTRLDEMLGKAHVLPDGRRVFKTQDGTRVFDEGGIELNADVIDPNAIADERPPWERYKASLDTKTRLEQERSQLHNFQAKSDAAREELDRGNVTADRLDELDAEMQAAMPEAVRRKLGNEGPTRNADGPAPEPASRVRVGATLNDQRPTGFAPM</sequence>
<dbReference type="AlphaFoldDB" id="A0A840ZP54"/>
<evidence type="ECO:0000313" key="3">
    <source>
        <dbReference type="Proteomes" id="UP000583454"/>
    </source>
</evidence>
<comment type="caution">
    <text evidence="2">The sequence shown here is derived from an EMBL/GenBank/DDBJ whole genome shotgun (WGS) entry which is preliminary data.</text>
</comment>
<dbReference type="RefSeq" id="WP_183571316.1">
    <property type="nucleotide sequence ID" value="NZ_JACHOP010000016.1"/>
</dbReference>
<proteinExistence type="predicted"/>
<gene>
    <name evidence="2" type="ORF">HNR00_003400</name>
</gene>
<organism evidence="2 3">
    <name type="scientific">Methylorubrum rhodinum</name>
    <dbReference type="NCBI Taxonomy" id="29428"/>
    <lineage>
        <taxon>Bacteria</taxon>
        <taxon>Pseudomonadati</taxon>
        <taxon>Pseudomonadota</taxon>
        <taxon>Alphaproteobacteria</taxon>
        <taxon>Hyphomicrobiales</taxon>
        <taxon>Methylobacteriaceae</taxon>
        <taxon>Methylorubrum</taxon>
    </lineage>
</organism>
<dbReference type="EMBL" id="JACHOP010000016">
    <property type="protein sequence ID" value="MBB5758677.1"/>
    <property type="molecule type" value="Genomic_DNA"/>
</dbReference>
<feature type="region of interest" description="Disordered" evidence="1">
    <location>
        <begin position="206"/>
        <end position="252"/>
    </location>
</feature>
<protein>
    <submittedName>
        <fullName evidence="2">Uncharacterized protein</fullName>
    </submittedName>
</protein>
<dbReference type="Proteomes" id="UP000583454">
    <property type="component" value="Unassembled WGS sequence"/>
</dbReference>
<evidence type="ECO:0000313" key="2">
    <source>
        <dbReference type="EMBL" id="MBB5758677.1"/>
    </source>
</evidence>
<accession>A0A840ZP54</accession>
<evidence type="ECO:0000256" key="1">
    <source>
        <dbReference type="SAM" id="MobiDB-lite"/>
    </source>
</evidence>
<keyword evidence="3" id="KW-1185">Reference proteome</keyword>
<reference evidence="2 3" key="1">
    <citation type="submission" date="2020-08" db="EMBL/GenBank/DDBJ databases">
        <title>Genomic Encyclopedia of Type Strains, Phase IV (KMG-IV): sequencing the most valuable type-strain genomes for metagenomic binning, comparative biology and taxonomic classification.</title>
        <authorList>
            <person name="Goeker M."/>
        </authorList>
    </citation>
    <scope>NUCLEOTIDE SEQUENCE [LARGE SCALE GENOMIC DNA]</scope>
    <source>
        <strain evidence="2 3">DSM 2163</strain>
    </source>
</reference>
<name>A0A840ZP54_9HYPH</name>